<dbReference type="NCBIfam" id="TIGR02429">
    <property type="entry name" value="pcaI_scoA_fam"/>
    <property type="match status" value="1"/>
</dbReference>
<dbReference type="Gene3D" id="3.40.1080.10">
    <property type="entry name" value="Glutaconate Coenzyme A-transferase"/>
    <property type="match status" value="2"/>
</dbReference>
<name>A0A0J8U4V3_COCIT</name>
<dbReference type="Pfam" id="PF01144">
    <property type="entry name" value="CoA_trans"/>
    <property type="match status" value="2"/>
</dbReference>
<dbReference type="InterPro" id="IPR012792">
    <property type="entry name" value="3-oxoacid_CoA-transf_A"/>
</dbReference>
<dbReference type="InterPro" id="IPR004165">
    <property type="entry name" value="CoA_trans_fam_I"/>
</dbReference>
<dbReference type="PANTHER" id="PTHR13707">
    <property type="entry name" value="KETOACID-COENZYME A TRANSFERASE"/>
    <property type="match status" value="1"/>
</dbReference>
<dbReference type="Proteomes" id="UP000054559">
    <property type="component" value="Unassembled WGS sequence"/>
</dbReference>
<accession>A0A0J8U4V3</accession>
<dbReference type="InterPro" id="IPR004164">
    <property type="entry name" value="CoA_transf_AS"/>
</dbReference>
<dbReference type="STRING" id="454286.A0A0J8U4V3"/>
<dbReference type="InterPro" id="IPR037171">
    <property type="entry name" value="NagB/RpiA_transferase-like"/>
</dbReference>
<protein>
    <submittedName>
        <fullName evidence="1">Succinyl-CoA:3-ketoacid-coenzyme A transferase subunit A</fullName>
    </submittedName>
</protein>
<dbReference type="GO" id="GO:0008260">
    <property type="term" value="F:succinyl-CoA:3-oxo-acid CoA-transferase activity"/>
    <property type="evidence" value="ECO:0007669"/>
    <property type="project" value="TreeGrafter"/>
</dbReference>
<dbReference type="PANTHER" id="PTHR13707:SF23">
    <property type="entry name" value="SUCCINYL-COA:3-KETOACID-COENZYME A TRANSFERASE"/>
    <property type="match status" value="1"/>
</dbReference>
<sequence>MKSNSTLLAGGFGLCGVPDSLINAVHKNPEITGLTAVSNNAGVDGAGLGLLLASGQIKKMIASYVGENKTFERMYLSGQIDLELTPQGTLAERCRAGGAGIPAFYTPAAFGTVVQTGELPLRNNPDGTVALYGQPRDVKVFDGKSYVMEESIKGDYAFVKAWKADKLGNCQFRYAAQNFNGAMGRNAKMTIVEAENIVEVGEIEPASVHLPGIYVKRVVQSTTEKKIEKYTFAKEGNEADMSALGKGDTASKRERIVRRAAKEFKNGMYANLGIGMPMLAPNFVDPSVEVQLQSENGILGLGPYPKKGQEDADLINAGKETVTLLPGASCFGSDESFGMIRSGRIELTMLGAMQVSAKGDLANWMLPGKIKGFGGAMDLVSNPSKTRVVVTMEHTDKKGNPKILKHLPTCHCR</sequence>
<dbReference type="PROSITE" id="PS01274">
    <property type="entry name" value="COA_TRANSF_2"/>
    <property type="match status" value="1"/>
</dbReference>
<gene>
    <name evidence="1" type="ORF">CISG_09400</name>
</gene>
<keyword evidence="1" id="KW-0808">Transferase</keyword>
<dbReference type="SMART" id="SM00882">
    <property type="entry name" value="CoA_trans"/>
    <property type="match status" value="2"/>
</dbReference>
<evidence type="ECO:0000313" key="1">
    <source>
        <dbReference type="EMBL" id="KMU81932.1"/>
    </source>
</evidence>
<dbReference type="EMBL" id="DS268208">
    <property type="protein sequence ID" value="KMU81932.1"/>
    <property type="molecule type" value="Genomic_DNA"/>
</dbReference>
<evidence type="ECO:0000313" key="2">
    <source>
        <dbReference type="Proteomes" id="UP000054559"/>
    </source>
</evidence>
<reference evidence="2" key="1">
    <citation type="journal article" date="2010" name="Genome Res.">
        <title>Population genomic sequencing of Coccidioides fungi reveals recent hybridization and transposon control.</title>
        <authorList>
            <person name="Neafsey D.E."/>
            <person name="Barker B.M."/>
            <person name="Sharpton T.J."/>
            <person name="Stajich J.E."/>
            <person name="Park D.J."/>
            <person name="Whiston E."/>
            <person name="Hung C.-Y."/>
            <person name="McMahan C."/>
            <person name="White J."/>
            <person name="Sykes S."/>
            <person name="Heiman D."/>
            <person name="Young S."/>
            <person name="Zeng Q."/>
            <person name="Abouelleil A."/>
            <person name="Aftuck L."/>
            <person name="Bessette D."/>
            <person name="Brown A."/>
            <person name="FitzGerald M."/>
            <person name="Lui A."/>
            <person name="Macdonald J.P."/>
            <person name="Priest M."/>
            <person name="Orbach M.J."/>
            <person name="Galgiani J.N."/>
            <person name="Kirkland T.N."/>
            <person name="Cole G.T."/>
            <person name="Birren B.W."/>
            <person name="Henn M.R."/>
            <person name="Taylor J.W."/>
            <person name="Rounsley S.D."/>
        </authorList>
    </citation>
    <scope>NUCLEOTIDE SEQUENCE [LARGE SCALE GENOMIC DNA]</scope>
    <source>
        <strain evidence="2">RMSCC 3703</strain>
    </source>
</reference>
<organism evidence="1 2">
    <name type="scientific">Coccidioides immitis RMSCC 3703</name>
    <dbReference type="NCBI Taxonomy" id="454286"/>
    <lineage>
        <taxon>Eukaryota</taxon>
        <taxon>Fungi</taxon>
        <taxon>Dikarya</taxon>
        <taxon>Ascomycota</taxon>
        <taxon>Pezizomycotina</taxon>
        <taxon>Eurotiomycetes</taxon>
        <taxon>Eurotiomycetidae</taxon>
        <taxon>Onygenales</taxon>
        <taxon>Onygenaceae</taxon>
        <taxon>Coccidioides</taxon>
    </lineage>
</organism>
<dbReference type="SUPFAM" id="SSF100950">
    <property type="entry name" value="NagB/RpiA/CoA transferase-like"/>
    <property type="match status" value="2"/>
</dbReference>
<dbReference type="AlphaFoldDB" id="A0A0J8U4V3"/>
<proteinExistence type="predicted"/>
<dbReference type="OrthoDB" id="1933379at2759"/>